<keyword evidence="9" id="KW-1185">Reference proteome</keyword>
<evidence type="ECO:0000256" key="3">
    <source>
        <dbReference type="ARBA" id="ARBA00022692"/>
    </source>
</evidence>
<evidence type="ECO:0000256" key="6">
    <source>
        <dbReference type="HAMAP-Rule" id="MF_01844"/>
    </source>
</evidence>
<dbReference type="RefSeq" id="WP_167222080.1">
    <property type="nucleotide sequence ID" value="NZ_VUYU01000002.1"/>
</dbReference>
<evidence type="ECO:0000256" key="5">
    <source>
        <dbReference type="ARBA" id="ARBA00023136"/>
    </source>
</evidence>
<gene>
    <name evidence="6 8" type="primary">nhaA</name>
    <name evidence="8" type="ORF">F0185_04800</name>
</gene>
<keyword evidence="6" id="KW-0406">Ion transport</keyword>
<keyword evidence="6" id="KW-0739">Sodium transport</keyword>
<dbReference type="NCBIfam" id="NF007112">
    <property type="entry name" value="PRK09561.1"/>
    <property type="match status" value="1"/>
</dbReference>
<feature type="transmembrane region" description="Helical" evidence="6">
    <location>
        <begin position="265"/>
        <end position="286"/>
    </location>
</feature>
<protein>
    <recommendedName>
        <fullName evidence="6">Na(+)/H(+) antiporter NhaA</fullName>
    </recommendedName>
    <alternativeName>
        <fullName evidence="6">Sodium/proton antiporter NhaA</fullName>
    </alternativeName>
</protein>
<feature type="transmembrane region" description="Helical" evidence="6">
    <location>
        <begin position="95"/>
        <end position="115"/>
    </location>
</feature>
<feature type="transmembrane region" description="Helical" evidence="6">
    <location>
        <begin position="298"/>
        <end position="322"/>
    </location>
</feature>
<evidence type="ECO:0000313" key="9">
    <source>
        <dbReference type="Proteomes" id="UP000785613"/>
    </source>
</evidence>
<keyword evidence="6" id="KW-0915">Sodium</keyword>
<keyword evidence="2 6" id="KW-1003">Cell membrane</keyword>
<feature type="transmembrane region" description="Helical" evidence="6">
    <location>
        <begin position="183"/>
        <end position="199"/>
    </location>
</feature>
<dbReference type="PANTHER" id="PTHR30341:SF0">
    <property type="entry name" value="NA(+)_H(+) ANTIPORTER NHAA"/>
    <property type="match status" value="1"/>
</dbReference>
<feature type="transmembrane region" description="Helical" evidence="6">
    <location>
        <begin position="228"/>
        <end position="245"/>
    </location>
</feature>
<name>A0ABX0LDH3_9BURK</name>
<dbReference type="NCBIfam" id="NF007111">
    <property type="entry name" value="PRK09560.1"/>
    <property type="match status" value="1"/>
</dbReference>
<keyword evidence="6" id="KW-0050">Antiport</keyword>
<organism evidence="8 9">
    <name type="scientific">Massilia rubra</name>
    <dbReference type="NCBI Taxonomy" id="2607910"/>
    <lineage>
        <taxon>Bacteria</taxon>
        <taxon>Pseudomonadati</taxon>
        <taxon>Pseudomonadota</taxon>
        <taxon>Betaproteobacteria</taxon>
        <taxon>Burkholderiales</taxon>
        <taxon>Oxalobacteraceae</taxon>
        <taxon>Telluria group</taxon>
        <taxon>Massilia</taxon>
    </lineage>
</organism>
<accession>A0ABX0LDH3</accession>
<keyword evidence="5 6" id="KW-0472">Membrane</keyword>
<comment type="function">
    <text evidence="6">Na(+)/H(+) antiporter that extrudes sodium in exchange for external protons.</text>
</comment>
<reference evidence="8 9" key="1">
    <citation type="submission" date="2019-09" db="EMBL/GenBank/DDBJ databases">
        <title>Taxonomy of Antarctic Massilia spp.: description of Massilia rubra sp. nov., Massilia aquatica sp. nov., Massilia mucilaginosa sp. nov., Massilia frigida sp. nov. isolated from streams, lakes and regoliths.</title>
        <authorList>
            <person name="Holochova P."/>
            <person name="Sedlacek I."/>
            <person name="Kralova S."/>
            <person name="Maslanova I."/>
            <person name="Busse H.-J."/>
            <person name="Stankova E."/>
            <person name="Vrbovska V."/>
            <person name="Kovarovic V."/>
            <person name="Bartak M."/>
            <person name="Svec P."/>
            <person name="Pantucek R."/>
        </authorList>
    </citation>
    <scope>NUCLEOTIDE SEQUENCE [LARGE SCALE GENOMIC DNA]</scope>
    <source>
        <strain evidence="8 9">CCM 8692</strain>
    </source>
</reference>
<dbReference type="Pfam" id="PF06965">
    <property type="entry name" value="Na_H_antiport_1"/>
    <property type="match status" value="1"/>
</dbReference>
<comment type="catalytic activity">
    <reaction evidence="6">
        <text>Na(+)(in) + 2 H(+)(out) = Na(+)(out) + 2 H(+)(in)</text>
        <dbReference type="Rhea" id="RHEA:29251"/>
        <dbReference type="ChEBI" id="CHEBI:15378"/>
        <dbReference type="ChEBI" id="CHEBI:29101"/>
    </reaction>
</comment>
<dbReference type="EMBL" id="VUYU01000002">
    <property type="protein sequence ID" value="NHZ32908.1"/>
    <property type="molecule type" value="Genomic_DNA"/>
</dbReference>
<feature type="compositionally biased region" description="Acidic residues" evidence="7">
    <location>
        <begin position="396"/>
        <end position="405"/>
    </location>
</feature>
<comment type="subcellular location">
    <subcellularLocation>
        <location evidence="1">Cell inner membrane</location>
        <topology evidence="1">Multi-pass membrane protein</topology>
    </subcellularLocation>
    <subcellularLocation>
        <location evidence="6">Cell membrane</location>
        <topology evidence="6">Multi-pass membrane protein</topology>
    </subcellularLocation>
</comment>
<evidence type="ECO:0000313" key="8">
    <source>
        <dbReference type="EMBL" id="NHZ32908.1"/>
    </source>
</evidence>
<proteinExistence type="inferred from homology"/>
<keyword evidence="6" id="KW-0813">Transport</keyword>
<dbReference type="NCBIfam" id="TIGR00773">
    <property type="entry name" value="NhaA"/>
    <property type="match status" value="1"/>
</dbReference>
<evidence type="ECO:0000256" key="2">
    <source>
        <dbReference type="ARBA" id="ARBA00022475"/>
    </source>
</evidence>
<feature type="transmembrane region" description="Helical" evidence="6">
    <location>
        <begin position="334"/>
        <end position="356"/>
    </location>
</feature>
<feature type="transmembrane region" description="Helical" evidence="6">
    <location>
        <begin position="155"/>
        <end position="177"/>
    </location>
</feature>
<dbReference type="Gene3D" id="1.20.1530.10">
    <property type="entry name" value="Na+/H+ antiporter like domain"/>
    <property type="match status" value="1"/>
</dbReference>
<comment type="similarity">
    <text evidence="6">Belongs to the NhaA Na(+)/H(+) (TC 2.A.33) antiporter family.</text>
</comment>
<feature type="transmembrane region" description="Helical" evidence="6">
    <location>
        <begin position="66"/>
        <end position="83"/>
    </location>
</feature>
<evidence type="ECO:0000256" key="1">
    <source>
        <dbReference type="ARBA" id="ARBA00004429"/>
    </source>
</evidence>
<comment type="caution">
    <text evidence="8">The sequence shown here is derived from an EMBL/GenBank/DDBJ whole genome shotgun (WGS) entry which is preliminary data.</text>
</comment>
<dbReference type="PANTHER" id="PTHR30341">
    <property type="entry name" value="SODIUM ION/PROTON ANTIPORTER NHAA-RELATED"/>
    <property type="match status" value="1"/>
</dbReference>
<feature type="region of interest" description="Disordered" evidence="7">
    <location>
        <begin position="393"/>
        <end position="414"/>
    </location>
</feature>
<evidence type="ECO:0000256" key="7">
    <source>
        <dbReference type="SAM" id="MobiDB-lite"/>
    </source>
</evidence>
<keyword evidence="4 6" id="KW-1133">Transmembrane helix</keyword>
<dbReference type="InterPro" id="IPR023171">
    <property type="entry name" value="Na/H_antiporter_dom_sf"/>
</dbReference>
<keyword evidence="3 6" id="KW-0812">Transmembrane</keyword>
<sequence>MNPLSSPTVSKTLSKSFKEFFASSKAGGIVLIFCTLVSLVLANSAVGADYLAFWHLKLAGMSVEHWINDALMAIFFLLIGLELERELYNGELSNFKNALLPIVAAVGGICVPALIHFGLNNGSPTQAGIGIPMATDIAFALGVLALLGSRVPASLKIFLTALAVMDDLGAIIVIAVFYTAQLSVPYLLGAVAMFGLLLFMNRFLRVMALAPYLLGGAIMWFLMLKSGVHATIAGVLLAFAIPFSAKQDDQDSPSHRLEHILHKPVAFIILPIFALANTGIIIASGWTGDLASANSLGILAGLVIGKPLGITLFCLAAVTLGICRLPLDLAWRHVFGAGLLGGIGFTMSIFITNLAFVGQAEVVNASKMAILLASLVAGVIGFTWLKIFGKPQAGDSDPDTLDFEDGQPASPAKG</sequence>
<evidence type="ECO:0000256" key="4">
    <source>
        <dbReference type="ARBA" id="ARBA00022989"/>
    </source>
</evidence>
<feature type="transmembrane region" description="Helical" evidence="6">
    <location>
        <begin position="127"/>
        <end position="148"/>
    </location>
</feature>
<dbReference type="InterPro" id="IPR004670">
    <property type="entry name" value="NhaA"/>
</dbReference>
<dbReference type="Proteomes" id="UP000785613">
    <property type="component" value="Unassembled WGS sequence"/>
</dbReference>
<feature type="transmembrane region" description="Helical" evidence="6">
    <location>
        <begin position="368"/>
        <end position="385"/>
    </location>
</feature>
<dbReference type="HAMAP" id="MF_01844">
    <property type="entry name" value="NhaA"/>
    <property type="match status" value="1"/>
</dbReference>